<evidence type="ECO:0008006" key="4">
    <source>
        <dbReference type="Google" id="ProtNLM"/>
    </source>
</evidence>
<keyword evidence="1" id="KW-0812">Transmembrane</keyword>
<name>A0A081NYX2_9BACL</name>
<dbReference type="Proteomes" id="UP000028123">
    <property type="component" value="Unassembled WGS sequence"/>
</dbReference>
<feature type="transmembrane region" description="Helical" evidence="1">
    <location>
        <begin position="166"/>
        <end position="188"/>
    </location>
</feature>
<keyword evidence="1" id="KW-0472">Membrane</keyword>
<dbReference type="OrthoDB" id="2677607at2"/>
<accession>A0A081NYX2</accession>
<protein>
    <recommendedName>
        <fullName evidence="4">DUF4013 domain-containing protein</fullName>
    </recommendedName>
</protein>
<comment type="caution">
    <text evidence="2">The sequence shown here is derived from an EMBL/GenBank/DDBJ whole genome shotgun (WGS) entry which is preliminary data.</text>
</comment>
<dbReference type="eggNOG" id="ENOG5032UFV">
    <property type="taxonomic scope" value="Bacteria"/>
</dbReference>
<dbReference type="EMBL" id="JNVM01000021">
    <property type="protein sequence ID" value="KEQ23645.1"/>
    <property type="molecule type" value="Genomic_DNA"/>
</dbReference>
<feature type="transmembrane region" description="Helical" evidence="1">
    <location>
        <begin position="20"/>
        <end position="39"/>
    </location>
</feature>
<feature type="transmembrane region" description="Helical" evidence="1">
    <location>
        <begin position="124"/>
        <end position="146"/>
    </location>
</feature>
<dbReference type="AlphaFoldDB" id="A0A081NYX2"/>
<feature type="transmembrane region" description="Helical" evidence="1">
    <location>
        <begin position="80"/>
        <end position="104"/>
    </location>
</feature>
<evidence type="ECO:0000313" key="3">
    <source>
        <dbReference type="Proteomes" id="UP000028123"/>
    </source>
</evidence>
<sequence>MNMWNRIKKGWAIAWHQPFAVFALFLYNLLWGVVLYKLIQSVVLPLLHRYPSGALPGESVRLFWIEGQFQLMKTDLIVPYLWTGLGLLGLRMLLHPALNAGVFYSLRHGELNAGYRFVAGIRKLFFPFLGLYALQLVLTIGPLYWLAPHAAKQYVVHASYVSLGQALLPALALYAAYLFLLQLLFLFLQIGKTAGRSPLYTLLFAFRHLPVIALAALAVATLSIVLSAAVLVSSFWWAGFAALVLMQVYRLVQMFFKVWEIGTQYALWAEKA</sequence>
<proteinExistence type="predicted"/>
<evidence type="ECO:0000256" key="1">
    <source>
        <dbReference type="SAM" id="Phobius"/>
    </source>
</evidence>
<gene>
    <name evidence="2" type="ORF">ET33_16150</name>
</gene>
<feature type="transmembrane region" description="Helical" evidence="1">
    <location>
        <begin position="235"/>
        <end position="252"/>
    </location>
</feature>
<evidence type="ECO:0000313" key="2">
    <source>
        <dbReference type="EMBL" id="KEQ23645.1"/>
    </source>
</evidence>
<keyword evidence="3" id="KW-1185">Reference proteome</keyword>
<keyword evidence="1" id="KW-1133">Transmembrane helix</keyword>
<feature type="transmembrane region" description="Helical" evidence="1">
    <location>
        <begin position="209"/>
        <end position="229"/>
    </location>
</feature>
<reference evidence="2 3" key="1">
    <citation type="submission" date="2014-06" db="EMBL/GenBank/DDBJ databases">
        <title>Draft genome sequence of Paenibacillus sp. MSt1.</title>
        <authorList>
            <person name="Aw Y.K."/>
            <person name="Ong K.S."/>
            <person name="Gan H.M."/>
            <person name="Lee S.M."/>
        </authorList>
    </citation>
    <scope>NUCLEOTIDE SEQUENCE [LARGE SCALE GENOMIC DNA]</scope>
    <source>
        <strain evidence="2 3">MSt1</strain>
    </source>
</reference>
<organism evidence="2 3">
    <name type="scientific">Paenibacillus tyrfis</name>
    <dbReference type="NCBI Taxonomy" id="1501230"/>
    <lineage>
        <taxon>Bacteria</taxon>
        <taxon>Bacillati</taxon>
        <taxon>Bacillota</taxon>
        <taxon>Bacilli</taxon>
        <taxon>Bacillales</taxon>
        <taxon>Paenibacillaceae</taxon>
        <taxon>Paenibacillus</taxon>
    </lineage>
</organism>